<sequence length="215" mass="23978">MSDTFWWKCGGCGVVLHTEDEKRDHKCPMDKYPKYESAMWGHGNYVFSEDSVIDLHPTAILYENIKFRPGIKLSMKENTFIGDGVKILVPMLIMMKGSQINAGTVISGRKAVMLSKNAVVGYNCVISSSSDTPRGKYMNDASPEDKRVIKQGPILLRENCFVSSLSFIGPDVTIGERTVVGLHTSVVHSLPSDTIYAVDKNVNISKNRTEWQNEQ</sequence>
<dbReference type="InterPro" id="IPR050179">
    <property type="entry name" value="Trans_hexapeptide_repeat"/>
</dbReference>
<name>A0A6M3JXD6_9ZZZZ</name>
<accession>A0A6M3JXD6</accession>
<gene>
    <name evidence="1" type="ORF">MM415A02121_0003</name>
    <name evidence="2" type="ORF">MM415B03783_0004</name>
</gene>
<dbReference type="PANTHER" id="PTHR43300:SF11">
    <property type="entry name" value="ACETYLTRANSFERASE RV3034C-RELATED"/>
    <property type="match status" value="1"/>
</dbReference>
<proteinExistence type="predicted"/>
<dbReference type="Gene3D" id="2.160.10.10">
    <property type="entry name" value="Hexapeptide repeat proteins"/>
    <property type="match status" value="1"/>
</dbReference>
<keyword evidence="1" id="KW-0808">Transferase</keyword>
<dbReference type="GO" id="GO:0016740">
    <property type="term" value="F:transferase activity"/>
    <property type="evidence" value="ECO:0007669"/>
    <property type="project" value="UniProtKB-KW"/>
</dbReference>
<dbReference type="EMBL" id="MT143252">
    <property type="protein sequence ID" value="QJA94681.1"/>
    <property type="molecule type" value="Genomic_DNA"/>
</dbReference>
<dbReference type="PANTHER" id="PTHR43300">
    <property type="entry name" value="ACETYLTRANSFERASE"/>
    <property type="match status" value="1"/>
</dbReference>
<evidence type="ECO:0000313" key="2">
    <source>
        <dbReference type="EMBL" id="QJA94681.1"/>
    </source>
</evidence>
<dbReference type="EMBL" id="MT142069">
    <property type="protein sequence ID" value="QJA74021.1"/>
    <property type="molecule type" value="Genomic_DNA"/>
</dbReference>
<evidence type="ECO:0000313" key="1">
    <source>
        <dbReference type="EMBL" id="QJA74021.1"/>
    </source>
</evidence>
<organism evidence="1">
    <name type="scientific">viral metagenome</name>
    <dbReference type="NCBI Taxonomy" id="1070528"/>
    <lineage>
        <taxon>unclassified sequences</taxon>
        <taxon>metagenomes</taxon>
        <taxon>organismal metagenomes</taxon>
    </lineage>
</organism>
<dbReference type="InterPro" id="IPR011004">
    <property type="entry name" value="Trimer_LpxA-like_sf"/>
</dbReference>
<protein>
    <submittedName>
        <fullName evidence="1">Putative acetyltransferase</fullName>
    </submittedName>
</protein>
<reference evidence="1" key="1">
    <citation type="submission" date="2020-03" db="EMBL/GenBank/DDBJ databases">
        <title>The deep terrestrial virosphere.</title>
        <authorList>
            <person name="Holmfeldt K."/>
            <person name="Nilsson E."/>
            <person name="Simone D."/>
            <person name="Lopez-Fernandez M."/>
            <person name="Wu X."/>
            <person name="de Brujin I."/>
            <person name="Lundin D."/>
            <person name="Andersson A."/>
            <person name="Bertilsson S."/>
            <person name="Dopson M."/>
        </authorList>
    </citation>
    <scope>NUCLEOTIDE SEQUENCE</scope>
    <source>
        <strain evidence="1">MM415A02121</strain>
        <strain evidence="2">MM415B03783</strain>
    </source>
</reference>
<dbReference type="AlphaFoldDB" id="A0A6M3JXD6"/>
<dbReference type="SUPFAM" id="SSF51161">
    <property type="entry name" value="Trimeric LpxA-like enzymes"/>
    <property type="match status" value="1"/>
</dbReference>